<dbReference type="eggNOG" id="ENOG5032TBN">
    <property type="taxonomic scope" value="Bacteria"/>
</dbReference>
<proteinExistence type="predicted"/>
<evidence type="ECO:0000313" key="3">
    <source>
        <dbReference type="Proteomes" id="UP000016160"/>
    </source>
</evidence>
<feature type="transmembrane region" description="Helical" evidence="1">
    <location>
        <begin position="217"/>
        <end position="238"/>
    </location>
</feature>
<accession>T2KMG3</accession>
<feature type="transmembrane region" description="Helical" evidence="1">
    <location>
        <begin position="73"/>
        <end position="91"/>
    </location>
</feature>
<keyword evidence="1" id="KW-1133">Transmembrane helix</keyword>
<dbReference type="PATRIC" id="fig|1347342.6.peg.2386"/>
<organism evidence="2 3">
    <name type="scientific">Formosa agariphila (strain DSM 15362 / KCTC 12365 / LMG 23005 / KMM 3901 / M-2Alg 35-1)</name>
    <dbReference type="NCBI Taxonomy" id="1347342"/>
    <lineage>
        <taxon>Bacteria</taxon>
        <taxon>Pseudomonadati</taxon>
        <taxon>Bacteroidota</taxon>
        <taxon>Flavobacteriia</taxon>
        <taxon>Flavobacteriales</taxon>
        <taxon>Flavobacteriaceae</taxon>
        <taxon>Formosa</taxon>
    </lineage>
</organism>
<dbReference type="HOGENOM" id="CLU_1043914_0_0_10"/>
<feature type="transmembrane region" description="Helical" evidence="1">
    <location>
        <begin position="48"/>
        <end position="66"/>
    </location>
</feature>
<reference evidence="2 3" key="1">
    <citation type="journal article" date="2013" name="Appl. Environ. Microbiol.">
        <title>The genome of the alga-associated marine flavobacterium Formosa agariphila KMM 3901T reveals a broad potential for degradation of algal polysaccharides.</title>
        <authorList>
            <person name="Mann A.J."/>
            <person name="Hahnke R.L."/>
            <person name="Huang S."/>
            <person name="Werner J."/>
            <person name="Xing P."/>
            <person name="Barbeyron T."/>
            <person name="Huettel B."/>
            <person name="Stueber K."/>
            <person name="Reinhardt R."/>
            <person name="Harder J."/>
            <person name="Gloeckner F.O."/>
            <person name="Amann R.I."/>
            <person name="Teeling H."/>
        </authorList>
    </citation>
    <scope>NUCLEOTIDE SEQUENCE [LARGE SCALE GENOMIC DNA]</scope>
    <source>
        <strain evidence="3">DSM 15362 / KCTC 12365 / LMG 23005 / KMM 3901</strain>
    </source>
</reference>
<name>T2KMG3_FORAG</name>
<feature type="transmembrane region" description="Helical" evidence="1">
    <location>
        <begin position="25"/>
        <end position="42"/>
    </location>
</feature>
<gene>
    <name evidence="2" type="ORF">BN863_23750</name>
</gene>
<dbReference type="Proteomes" id="UP000016160">
    <property type="component" value="Chromosome"/>
</dbReference>
<dbReference type="AlphaFoldDB" id="T2KMG3"/>
<feature type="transmembrane region" description="Helical" evidence="1">
    <location>
        <begin position="191"/>
        <end position="211"/>
    </location>
</feature>
<evidence type="ECO:0000313" key="2">
    <source>
        <dbReference type="EMBL" id="CDF80087.1"/>
    </source>
</evidence>
<protein>
    <recommendedName>
        <fullName evidence="4">YhhN-like protein</fullName>
    </recommendedName>
</protein>
<evidence type="ECO:0008006" key="4">
    <source>
        <dbReference type="Google" id="ProtNLM"/>
    </source>
</evidence>
<sequence>VSYVCYTYLCVFIVNNWIKCNFNRVFLAILYLLAIVNIYAEVTEKDILLQYVKPLFIPVFVVFYLTKYRYINWYFVSFLCFMFLSDLTSVCYGNAKILQFSALFYFASYLSLLGFITTKFKGFRFGKFLAWYLIFVFILNTYLLYQLYTILDSIMLEPLEVLFFGLRSAALALLVLISFAVYLSSESKSSILYLLMALCFVFSDLLYYIHYYYIYDISFVLFDKFLFATGLICLFYYLSIRNEAQKRAIKIRSYNFVFEKQQQVVKH</sequence>
<dbReference type="EMBL" id="HG315671">
    <property type="protein sequence ID" value="CDF80087.1"/>
    <property type="molecule type" value="Genomic_DNA"/>
</dbReference>
<keyword evidence="1" id="KW-0472">Membrane</keyword>
<keyword evidence="1" id="KW-0812">Transmembrane</keyword>
<feature type="transmembrane region" description="Helical" evidence="1">
    <location>
        <begin position="97"/>
        <end position="116"/>
    </location>
</feature>
<feature type="transmembrane region" description="Helical" evidence="1">
    <location>
        <begin position="128"/>
        <end position="149"/>
    </location>
</feature>
<evidence type="ECO:0000256" key="1">
    <source>
        <dbReference type="SAM" id="Phobius"/>
    </source>
</evidence>
<keyword evidence="3" id="KW-1185">Reference proteome</keyword>
<feature type="non-terminal residue" evidence="2">
    <location>
        <position position="1"/>
    </location>
</feature>
<feature type="transmembrane region" description="Helical" evidence="1">
    <location>
        <begin position="161"/>
        <end position="184"/>
    </location>
</feature>